<feature type="compositionally biased region" description="Polar residues" evidence="5">
    <location>
        <begin position="157"/>
        <end position="175"/>
    </location>
</feature>
<dbReference type="GO" id="GO:0016887">
    <property type="term" value="F:ATP hydrolysis activity"/>
    <property type="evidence" value="ECO:0007669"/>
    <property type="project" value="InterPro"/>
</dbReference>
<feature type="compositionally biased region" description="Acidic residues" evidence="5">
    <location>
        <begin position="35"/>
        <end position="52"/>
    </location>
</feature>
<keyword evidence="2" id="KW-0677">Repeat</keyword>
<dbReference type="SMART" id="SM00382">
    <property type="entry name" value="AAA"/>
    <property type="match status" value="2"/>
</dbReference>
<keyword evidence="4" id="KW-0067">ATP-binding</keyword>
<comment type="similarity">
    <text evidence="1">Belongs to the AAA ATPase family.</text>
</comment>
<dbReference type="GO" id="GO:0005634">
    <property type="term" value="C:nucleus"/>
    <property type="evidence" value="ECO:0007669"/>
    <property type="project" value="TreeGrafter"/>
</dbReference>
<dbReference type="GO" id="GO:0042254">
    <property type="term" value="P:ribosome biogenesis"/>
    <property type="evidence" value="ECO:0007669"/>
    <property type="project" value="TreeGrafter"/>
</dbReference>
<proteinExistence type="inferred from homology"/>
<evidence type="ECO:0000313" key="7">
    <source>
        <dbReference type="EMBL" id="KXS21988.1"/>
    </source>
</evidence>
<dbReference type="InterPro" id="IPR041569">
    <property type="entry name" value="AAA_lid_3"/>
</dbReference>
<evidence type="ECO:0000313" key="8">
    <source>
        <dbReference type="Proteomes" id="UP000070544"/>
    </source>
</evidence>
<reference evidence="7 8" key="1">
    <citation type="journal article" date="2015" name="Genome Biol. Evol.">
        <title>Phylogenomic analyses indicate that early fungi evolved digesting cell walls of algal ancestors of land plants.</title>
        <authorList>
            <person name="Chang Y."/>
            <person name="Wang S."/>
            <person name="Sekimoto S."/>
            <person name="Aerts A.L."/>
            <person name="Choi C."/>
            <person name="Clum A."/>
            <person name="LaButti K.M."/>
            <person name="Lindquist E.A."/>
            <person name="Yee Ngan C."/>
            <person name="Ohm R.A."/>
            <person name="Salamov A.A."/>
            <person name="Grigoriev I.V."/>
            <person name="Spatafora J.W."/>
            <person name="Berbee M.L."/>
        </authorList>
    </citation>
    <scope>NUCLEOTIDE SEQUENCE [LARGE SCALE GENOMIC DNA]</scope>
    <source>
        <strain evidence="7 8">JEL478</strain>
    </source>
</reference>
<evidence type="ECO:0000259" key="6">
    <source>
        <dbReference type="SMART" id="SM00382"/>
    </source>
</evidence>
<dbReference type="InterPro" id="IPR003959">
    <property type="entry name" value="ATPase_AAA_core"/>
</dbReference>
<gene>
    <name evidence="7" type="ORF">M427DRAFT_118932</name>
</gene>
<evidence type="ECO:0000256" key="3">
    <source>
        <dbReference type="ARBA" id="ARBA00022741"/>
    </source>
</evidence>
<dbReference type="STRING" id="1344416.A0A139AZ09"/>
<dbReference type="Gene3D" id="1.10.8.60">
    <property type="match status" value="2"/>
</dbReference>
<feature type="compositionally biased region" description="Basic and acidic residues" evidence="5">
    <location>
        <begin position="130"/>
        <end position="141"/>
    </location>
</feature>
<dbReference type="FunFam" id="1.10.8.60:FF:000081">
    <property type="entry name" value="AAA family ATPase/60S ribosome export protein"/>
    <property type="match status" value="1"/>
</dbReference>
<accession>A0A139AZ09</accession>
<dbReference type="OMA" id="GLWSTHR"/>
<dbReference type="GO" id="GO:0005524">
    <property type="term" value="F:ATP binding"/>
    <property type="evidence" value="ECO:0007669"/>
    <property type="project" value="UniProtKB-KW"/>
</dbReference>
<dbReference type="GO" id="GO:1990275">
    <property type="term" value="F:preribosome binding"/>
    <property type="evidence" value="ECO:0007669"/>
    <property type="project" value="TreeGrafter"/>
</dbReference>
<dbReference type="InterPro" id="IPR027417">
    <property type="entry name" value="P-loop_NTPase"/>
</dbReference>
<dbReference type="GO" id="GO:0003723">
    <property type="term" value="F:RNA binding"/>
    <property type="evidence" value="ECO:0007669"/>
    <property type="project" value="TreeGrafter"/>
</dbReference>
<dbReference type="Pfam" id="PF17862">
    <property type="entry name" value="AAA_lid_3"/>
    <property type="match status" value="2"/>
</dbReference>
<evidence type="ECO:0000256" key="5">
    <source>
        <dbReference type="SAM" id="MobiDB-lite"/>
    </source>
</evidence>
<evidence type="ECO:0000256" key="1">
    <source>
        <dbReference type="ARBA" id="ARBA00006914"/>
    </source>
</evidence>
<keyword evidence="3" id="KW-0547">Nucleotide-binding</keyword>
<dbReference type="Proteomes" id="UP000070544">
    <property type="component" value="Unassembled WGS sequence"/>
</dbReference>
<protein>
    <submittedName>
        <fullName evidence="7">AAA-domain-containing protein</fullName>
    </submittedName>
</protein>
<dbReference type="Gene3D" id="3.40.50.300">
    <property type="entry name" value="P-loop containing nucleotide triphosphate hydrolases"/>
    <property type="match status" value="2"/>
</dbReference>
<feature type="region of interest" description="Disordered" evidence="5">
    <location>
        <begin position="25"/>
        <end position="52"/>
    </location>
</feature>
<dbReference type="InterPro" id="IPR003593">
    <property type="entry name" value="AAA+_ATPase"/>
</dbReference>
<dbReference type="AlphaFoldDB" id="A0A139AZ09"/>
<keyword evidence="8" id="KW-1185">Reference proteome</keyword>
<feature type="region of interest" description="Disordered" evidence="5">
    <location>
        <begin position="417"/>
        <end position="436"/>
    </location>
</feature>
<feature type="domain" description="AAA+ ATPase" evidence="6">
    <location>
        <begin position="211"/>
        <end position="350"/>
    </location>
</feature>
<dbReference type="PANTHER" id="PTHR23077">
    <property type="entry name" value="AAA-FAMILY ATPASE"/>
    <property type="match status" value="1"/>
</dbReference>
<dbReference type="EMBL" id="KQ965732">
    <property type="protein sequence ID" value="KXS21988.1"/>
    <property type="molecule type" value="Genomic_DNA"/>
</dbReference>
<dbReference type="PROSITE" id="PS00674">
    <property type="entry name" value="AAA"/>
    <property type="match status" value="2"/>
</dbReference>
<feature type="domain" description="AAA+ ATPase" evidence="6">
    <location>
        <begin position="525"/>
        <end position="662"/>
    </location>
</feature>
<dbReference type="InterPro" id="IPR003960">
    <property type="entry name" value="ATPase_AAA_CS"/>
</dbReference>
<evidence type="ECO:0000256" key="4">
    <source>
        <dbReference type="ARBA" id="ARBA00022840"/>
    </source>
</evidence>
<name>A0A139AZ09_GONPJ</name>
<sequence length="804" mass="86210">MSLRRRPENTLRRIVGDVLAARAAVGGAGTPDGPIDVDGDSARDEDELPEDVDSEVRMMTVKDTNFLNRSIASIYAKTTPPSDPAPPQPTDSNTNSADSPIPHHESDPSLSSSALPAVSAVSVPTGTSERPPERRAKERRATSGHGDAPPTKKQKTDATAPTTLGPSSDWRSPQTRLHDVGGIEHLLDDLVHLVLLPFRHGELHAHLGIKPPRGVLLHGPSGCGKTLLAHAIAGELKVPMLHLSCPSIISSLSGDSEKRLREVFAESRQAAPCVVFLDEIDVIGSKREQASREMERRVVAQLLTCLDDLSSDPSTKPVIVIGATNRPDSLDPSLRRAGRFDREITIGVPDDAAREKILTVVCSKLRLTGDIDFVQLAKLTPGFVGADLGALAAEAGLIAVRRIFDEMLDGGEAPFAARGGDDMDEDTTPPTSAHDGPVTVLERFLRSRMTPLSSDELEPLAITSADFVAALKKVQPSSKREGFATVPDVTWDDIGALTSVREELRMAVVEPIRHPEIFRLVGIDSPMGVLLYGPPGCGKTLLAKAVANESHSNFISVKGPELLNKYVGESERAIRSVFARARASSPCVVFFDELDALAATRSSEGENQSGARLVNTLLTELDGLESRRSVFVIGATNRPDMIDPALIRPGRLDRLLYVDLPTREERLEILRTVSRKTPLAGDVNLADVASDKRCEGFSGADLSALLREAAMSALRGAYFCGGFYIESSANGADHGAQASHRAPLVTRANFDDAFLKVHPSVSKRDYKSYQAMGKRLSGIRSRLAPPESLAVGEGTADGGEGVKV</sequence>
<dbReference type="Pfam" id="PF00004">
    <property type="entry name" value="AAA"/>
    <property type="match status" value="2"/>
</dbReference>
<feature type="compositionally biased region" description="Low complexity" evidence="5">
    <location>
        <begin position="108"/>
        <end position="124"/>
    </location>
</feature>
<dbReference type="SUPFAM" id="SSF52540">
    <property type="entry name" value="P-loop containing nucleoside triphosphate hydrolases"/>
    <property type="match status" value="2"/>
</dbReference>
<dbReference type="InterPro" id="IPR050168">
    <property type="entry name" value="AAA_ATPase_domain"/>
</dbReference>
<feature type="region of interest" description="Disordered" evidence="5">
    <location>
        <begin position="76"/>
        <end position="175"/>
    </location>
</feature>
<dbReference type="FunFam" id="3.40.50.300:FF:000365">
    <property type="entry name" value="Ribosome biogenesis ATPase RIX7"/>
    <property type="match status" value="1"/>
</dbReference>
<organism evidence="7 8">
    <name type="scientific">Gonapodya prolifera (strain JEL478)</name>
    <name type="common">Monoblepharis prolifera</name>
    <dbReference type="NCBI Taxonomy" id="1344416"/>
    <lineage>
        <taxon>Eukaryota</taxon>
        <taxon>Fungi</taxon>
        <taxon>Fungi incertae sedis</taxon>
        <taxon>Chytridiomycota</taxon>
        <taxon>Chytridiomycota incertae sedis</taxon>
        <taxon>Monoblepharidomycetes</taxon>
        <taxon>Monoblepharidales</taxon>
        <taxon>Gonapodyaceae</taxon>
        <taxon>Gonapodya</taxon>
    </lineage>
</organism>
<dbReference type="OrthoDB" id="27435at2759"/>
<dbReference type="FunFam" id="3.40.50.300:FF:000018">
    <property type="entry name" value="Cell division control 48"/>
    <property type="match status" value="1"/>
</dbReference>
<evidence type="ECO:0000256" key="2">
    <source>
        <dbReference type="ARBA" id="ARBA00022737"/>
    </source>
</evidence>
<dbReference type="PANTHER" id="PTHR23077:SF171">
    <property type="entry name" value="NUCLEAR VALOSIN-CONTAINING PROTEIN-LIKE"/>
    <property type="match status" value="1"/>
</dbReference>